<dbReference type="STRING" id="862908.BMS_2591"/>
<gene>
    <name evidence="2" type="ordered locus">BMS_2591</name>
</gene>
<feature type="domain" description="Endonuclease/exonuclease/phosphatase" evidence="1">
    <location>
        <begin position="23"/>
        <end position="364"/>
    </location>
</feature>
<proteinExistence type="predicted"/>
<dbReference type="GO" id="GO:0003824">
    <property type="term" value="F:catalytic activity"/>
    <property type="evidence" value="ECO:0007669"/>
    <property type="project" value="InterPro"/>
</dbReference>
<dbReference type="Proteomes" id="UP000008963">
    <property type="component" value="Chromosome"/>
</dbReference>
<evidence type="ECO:0000313" key="2">
    <source>
        <dbReference type="EMBL" id="CBW27378.1"/>
    </source>
</evidence>
<dbReference type="eggNOG" id="COG2374">
    <property type="taxonomic scope" value="Bacteria"/>
</dbReference>
<dbReference type="EMBL" id="FQ312005">
    <property type="protein sequence ID" value="CBW27378.1"/>
    <property type="molecule type" value="Genomic_DNA"/>
</dbReference>
<accession>E1X634</accession>
<evidence type="ECO:0000259" key="1">
    <source>
        <dbReference type="Pfam" id="PF19580"/>
    </source>
</evidence>
<evidence type="ECO:0000313" key="3">
    <source>
        <dbReference type="Proteomes" id="UP000008963"/>
    </source>
</evidence>
<reference evidence="3" key="1">
    <citation type="journal article" date="2013" name="ISME J.">
        <title>A small predatory core genome in the divergent marine Bacteriovorax marinus SJ and the terrestrial Bdellovibrio bacteriovorus.</title>
        <authorList>
            <person name="Crossman L.C."/>
            <person name="Chen H."/>
            <person name="Cerdeno-Tarraga A.M."/>
            <person name="Brooks K."/>
            <person name="Quail M.A."/>
            <person name="Pineiro S.A."/>
            <person name="Hobley L."/>
            <person name="Sockett R.E."/>
            <person name="Bentley S.D."/>
            <person name="Parkhill J."/>
            <person name="Williams H.N."/>
            <person name="Stine O.C."/>
        </authorList>
    </citation>
    <scope>NUCLEOTIDE SEQUENCE [LARGE SCALE GENOMIC DNA]</scope>
    <source>
        <strain evidence="3">ATCC BAA-682 / DSM 15412 / SJ</strain>
    </source>
</reference>
<dbReference type="PANTHER" id="PTHR42834:SF1">
    <property type="entry name" value="ENDONUCLEASE_EXONUCLEASE_PHOSPHATASE FAMILY PROTEIN (AFU_ORTHOLOGUE AFUA_3G09210)"/>
    <property type="match status" value="1"/>
</dbReference>
<dbReference type="HOGENOM" id="CLU_058239_1_0_7"/>
<dbReference type="RefSeq" id="WP_014245154.1">
    <property type="nucleotide sequence ID" value="NC_016620.1"/>
</dbReference>
<sequence>MKSLLISMAIFISLPCLGKTIEIMSYNVENLFDIVHDEGKNDWTFLPTKTKGKKEACDKVKSSYRKKECHETDWAKDNLEVKIENITKMVRRDGKLPAILALSEIENERVISQLAKFIGYKKFAVSDSPDKRGIDLAVLWNETEDVKFLSKKEHVLKGEYFKDRPSRNILEVEFQIGKKEKLTVFVNHWPSLSNPTEARIIAAKTLAKRTKEILKKNKNQNIMAMGDFNTIDENYPHPFKSVLYKDDLYKDLHTTFKKDKSISYNVKDQMAPGSYFYGRGMTWNLLDRIFFTNNLTNNSGLEIDIASYQIYAPSFATRTYEYRSKGKYLYGSTIKGTPFRYEHNSTSNRRAGYSDHFPLIVNLKY</sequence>
<dbReference type="Pfam" id="PF19580">
    <property type="entry name" value="Exo_endo_phos_3"/>
    <property type="match status" value="1"/>
</dbReference>
<dbReference type="SUPFAM" id="SSF56219">
    <property type="entry name" value="DNase I-like"/>
    <property type="match status" value="1"/>
</dbReference>
<dbReference type="Gene3D" id="3.60.10.10">
    <property type="entry name" value="Endonuclease/exonuclease/phosphatase"/>
    <property type="match status" value="1"/>
</dbReference>
<dbReference type="InterPro" id="IPR036691">
    <property type="entry name" value="Endo/exonu/phosph_ase_sf"/>
</dbReference>
<protein>
    <recommendedName>
        <fullName evidence="1">Endonuclease/exonuclease/phosphatase domain-containing protein</fullName>
    </recommendedName>
</protein>
<dbReference type="PATRIC" id="fig|862908.3.peg.2475"/>
<keyword evidence="3" id="KW-1185">Reference proteome</keyword>
<name>E1X634_HALMS</name>
<dbReference type="OrthoDB" id="5288880at2"/>
<dbReference type="AlphaFoldDB" id="E1X634"/>
<organism evidence="2 3">
    <name type="scientific">Halobacteriovorax marinus (strain ATCC BAA-682 / DSM 15412 / SJ)</name>
    <name type="common">Bacteriovorax marinus</name>
    <dbReference type="NCBI Taxonomy" id="862908"/>
    <lineage>
        <taxon>Bacteria</taxon>
        <taxon>Pseudomonadati</taxon>
        <taxon>Bdellovibrionota</taxon>
        <taxon>Bacteriovoracia</taxon>
        <taxon>Bacteriovoracales</taxon>
        <taxon>Halobacteriovoraceae</taxon>
        <taxon>Halobacteriovorax</taxon>
    </lineage>
</organism>
<dbReference type="InterPro" id="IPR005135">
    <property type="entry name" value="Endo/exonuclease/phosphatase"/>
</dbReference>
<dbReference type="PANTHER" id="PTHR42834">
    <property type="entry name" value="ENDONUCLEASE/EXONUCLEASE/PHOSPHATASE FAMILY PROTEIN (AFU_ORTHOLOGUE AFUA_3G09210)"/>
    <property type="match status" value="1"/>
</dbReference>
<dbReference type="KEGG" id="bmx:BMS_2591"/>